<name>A0A023EH65_AEDAL</name>
<evidence type="ECO:0000259" key="1">
    <source>
        <dbReference type="Pfam" id="PF16064"/>
    </source>
</evidence>
<protein>
    <submittedName>
        <fullName evidence="2">Putative tpa</fullName>
    </submittedName>
</protein>
<dbReference type="AlphaFoldDB" id="A0A023EH65"/>
<feature type="domain" description="DUF4806" evidence="1">
    <location>
        <begin position="76"/>
        <end position="156"/>
    </location>
</feature>
<dbReference type="Pfam" id="PF16064">
    <property type="entry name" value="DUF4806"/>
    <property type="match status" value="1"/>
</dbReference>
<dbReference type="VEuPathDB" id="VectorBase:AALF014182"/>
<feature type="non-terminal residue" evidence="2">
    <location>
        <position position="1"/>
    </location>
</feature>
<reference evidence="2" key="1">
    <citation type="journal article" date="2014" name="PLoS Negl. Trop. Dis.">
        <title>Identification and characterization of seminal fluid proteins in the Asian tiger mosquito, Aedes albopictus.</title>
        <authorList>
            <person name="Boes K.E."/>
            <person name="Ribeiro J.M."/>
            <person name="Wong A."/>
            <person name="Harrington L.C."/>
            <person name="Wolfner M.F."/>
            <person name="Sirot L.K."/>
        </authorList>
    </citation>
    <scope>NUCLEOTIDE SEQUENCE</scope>
    <source>
        <tissue evidence="2">Reproductive organs</tissue>
    </source>
</reference>
<dbReference type="InterPro" id="IPR032071">
    <property type="entry name" value="DUF4806"/>
</dbReference>
<feature type="non-terminal residue" evidence="2">
    <location>
        <position position="156"/>
    </location>
</feature>
<dbReference type="EMBL" id="GAPW01005383">
    <property type="protein sequence ID" value="JAC08215.1"/>
    <property type="molecule type" value="mRNA"/>
</dbReference>
<proteinExistence type="evidence at transcript level"/>
<accession>A0A023EH65</accession>
<organism evidence="2">
    <name type="scientific">Aedes albopictus</name>
    <name type="common">Asian tiger mosquito</name>
    <name type="synonym">Stegomyia albopicta</name>
    <dbReference type="NCBI Taxonomy" id="7160"/>
    <lineage>
        <taxon>Eukaryota</taxon>
        <taxon>Metazoa</taxon>
        <taxon>Ecdysozoa</taxon>
        <taxon>Arthropoda</taxon>
        <taxon>Hexapoda</taxon>
        <taxon>Insecta</taxon>
        <taxon>Pterygota</taxon>
        <taxon>Neoptera</taxon>
        <taxon>Endopterygota</taxon>
        <taxon>Diptera</taxon>
        <taxon>Nematocera</taxon>
        <taxon>Culicoidea</taxon>
        <taxon>Culicidae</taxon>
        <taxon>Culicinae</taxon>
        <taxon>Aedini</taxon>
        <taxon>Aedes</taxon>
        <taxon>Stegomyia</taxon>
    </lineage>
</organism>
<sequence length="156" mass="18771">RHQFTEILQNPLHISEALVHRATQLKTTLRQLKRDQNRRRSPTRSERIRQVQRLIRQLDSQFRQISDQDLKKPVRVNGFTFPLSCEEGIERLELMVQRNPSIREQLVNYLCKRKSFSDSVEKCFGNFFTDEAMLRYNWRGLDRDQCPRKAMMNYSI</sequence>
<dbReference type="VEuPathDB" id="VectorBase:AALFPA_057923"/>
<dbReference type="VEuPathDB" id="VectorBase:AALC636_014253"/>
<evidence type="ECO:0000313" key="2">
    <source>
        <dbReference type="EMBL" id="JAC08215.1"/>
    </source>
</evidence>